<reference evidence="3 4" key="1">
    <citation type="submission" date="2019-05" db="EMBL/GenBank/DDBJ databases">
        <title>Another draft genome of Portunus trituberculatus and its Hox gene families provides insights of decapod evolution.</title>
        <authorList>
            <person name="Jeong J.-H."/>
            <person name="Song I."/>
            <person name="Kim S."/>
            <person name="Choi T."/>
            <person name="Kim D."/>
            <person name="Ryu S."/>
            <person name="Kim W."/>
        </authorList>
    </citation>
    <scope>NUCLEOTIDE SEQUENCE [LARGE SCALE GENOMIC DNA]</scope>
    <source>
        <tissue evidence="3">Muscle</tissue>
    </source>
</reference>
<evidence type="ECO:0000313" key="3">
    <source>
        <dbReference type="EMBL" id="MPC51436.1"/>
    </source>
</evidence>
<keyword evidence="2" id="KW-0812">Transmembrane</keyword>
<feature type="compositionally biased region" description="Polar residues" evidence="1">
    <location>
        <begin position="74"/>
        <end position="87"/>
    </location>
</feature>
<proteinExistence type="predicted"/>
<sequence>MERGRVGGGEGRWGRRRVVEEEVWGLAAALAGWLAGLVLISIGGMTTACRRPADPASPSGGRSRGATPPPAHHNTATHFRSLAGTAN</sequence>
<name>A0A5B7G0U3_PORTR</name>
<evidence type="ECO:0000313" key="4">
    <source>
        <dbReference type="Proteomes" id="UP000324222"/>
    </source>
</evidence>
<evidence type="ECO:0000256" key="1">
    <source>
        <dbReference type="SAM" id="MobiDB-lite"/>
    </source>
</evidence>
<gene>
    <name evidence="3" type="ORF">E2C01_045281</name>
</gene>
<keyword evidence="2" id="KW-0472">Membrane</keyword>
<feature type="region of interest" description="Disordered" evidence="1">
    <location>
        <begin position="48"/>
        <end position="87"/>
    </location>
</feature>
<keyword evidence="2" id="KW-1133">Transmembrane helix</keyword>
<evidence type="ECO:0000256" key="2">
    <source>
        <dbReference type="SAM" id="Phobius"/>
    </source>
</evidence>
<organism evidence="3 4">
    <name type="scientific">Portunus trituberculatus</name>
    <name type="common">Swimming crab</name>
    <name type="synonym">Neptunus trituberculatus</name>
    <dbReference type="NCBI Taxonomy" id="210409"/>
    <lineage>
        <taxon>Eukaryota</taxon>
        <taxon>Metazoa</taxon>
        <taxon>Ecdysozoa</taxon>
        <taxon>Arthropoda</taxon>
        <taxon>Crustacea</taxon>
        <taxon>Multicrustacea</taxon>
        <taxon>Malacostraca</taxon>
        <taxon>Eumalacostraca</taxon>
        <taxon>Eucarida</taxon>
        <taxon>Decapoda</taxon>
        <taxon>Pleocyemata</taxon>
        <taxon>Brachyura</taxon>
        <taxon>Eubrachyura</taxon>
        <taxon>Portunoidea</taxon>
        <taxon>Portunidae</taxon>
        <taxon>Portuninae</taxon>
        <taxon>Portunus</taxon>
    </lineage>
</organism>
<dbReference type="EMBL" id="VSRR010010175">
    <property type="protein sequence ID" value="MPC51436.1"/>
    <property type="molecule type" value="Genomic_DNA"/>
</dbReference>
<accession>A0A5B7G0U3</accession>
<comment type="caution">
    <text evidence="3">The sequence shown here is derived from an EMBL/GenBank/DDBJ whole genome shotgun (WGS) entry which is preliminary data.</text>
</comment>
<feature type="transmembrane region" description="Helical" evidence="2">
    <location>
        <begin position="23"/>
        <end position="42"/>
    </location>
</feature>
<dbReference type="AlphaFoldDB" id="A0A5B7G0U3"/>
<dbReference type="Proteomes" id="UP000324222">
    <property type="component" value="Unassembled WGS sequence"/>
</dbReference>
<protein>
    <submittedName>
        <fullName evidence="3">Uncharacterized protein</fullName>
    </submittedName>
</protein>
<keyword evidence="4" id="KW-1185">Reference proteome</keyword>